<dbReference type="InterPro" id="IPR029044">
    <property type="entry name" value="Nucleotide-diphossugar_trans"/>
</dbReference>
<accession>A0A9X2HKJ0</accession>
<reference evidence="6" key="1">
    <citation type="submission" date="2022-06" db="EMBL/GenBank/DDBJ databases">
        <title>Rothia sp. isolated from sandalwood seedling.</title>
        <authorList>
            <person name="Tuikhar N."/>
            <person name="Kirdat K."/>
            <person name="Thorat V."/>
            <person name="Swetha P."/>
            <person name="Padma S."/>
            <person name="Sundararaj R."/>
            <person name="Yadav A."/>
        </authorList>
    </citation>
    <scope>NUCLEOTIDE SEQUENCE</scope>
    <source>
        <strain evidence="6">AR01</strain>
    </source>
</reference>
<comment type="similarity">
    <text evidence="1">Belongs to the glycosyltransferase 2 family.</text>
</comment>
<dbReference type="PANTHER" id="PTHR43685:SF5">
    <property type="entry name" value="GLYCOSYLTRANSFERASE EPSE-RELATED"/>
    <property type="match status" value="1"/>
</dbReference>
<evidence type="ECO:0000256" key="3">
    <source>
        <dbReference type="ARBA" id="ARBA00022679"/>
    </source>
</evidence>
<dbReference type="SUPFAM" id="SSF53448">
    <property type="entry name" value="Nucleotide-diphospho-sugar transferases"/>
    <property type="match status" value="2"/>
</dbReference>
<protein>
    <submittedName>
        <fullName evidence="6">Glycosyltransferase</fullName>
        <ecNumber evidence="6">2.4.-.-</ecNumber>
    </submittedName>
</protein>
<feature type="region of interest" description="Disordered" evidence="4">
    <location>
        <begin position="616"/>
        <end position="642"/>
    </location>
</feature>
<gene>
    <name evidence="6" type="ORF">NBM05_08025</name>
</gene>
<name>A0A9X2HKJ0_9MICC</name>
<sequence>MRSNRASDRGAQPRPRVVAVVVTYNRLGLLEKTLSGIASGSSVPERVVLVDNASTDGTAAFLRDLDYPLPLDVVRLGENLGGAGGFTAGIDRALHAHGADLVWVMDDDTEPLEQTLEASLAAWEGYAADPADRPAFVASRVVWSDGREHPMNSMIERIGAGSRRRRLAAAVGARSVRSGSFVSLLMDGAAMRRAGLPHADYFIWNDDFEYSTRLARHADALEVPGSVVAHHTKTFGTTDAAPGPRFYYDVRNKLWVFTRSRSLAPWEKVLYGGATARLWWRTVRRNGLTPQLRDCLLRGVRDALRPPRPNDVVLAGSYDLAAHGVPGEVPAGGAAADAGEPPAFSLLMPVYSRDRPGQLRAALASSTWEQTLPPAEAVLVLDGPVGPELDAEIASLEDEAAGRGLPLTVLRLPEHRGLPAALNAGLERCTLPIVARADADDVSLPSRFARQIPLVADGFLDVLGSAMYEAGEDLGTVQAVRRVETEPARIRSIARGRNPLCHPSVVFRADAVREVGGYQEVPGAEDYDLWIRMMRAGHRIGNIAEPLVIYRAGSGAWRRRGGLGALRRELSLQRHLRETGFVSRPRWARNVLVRGLYRLVPTAGRIEAYRRLVGSRGAGAAGPGVPEPPGPGRASGAGEDRA</sequence>
<evidence type="ECO:0000313" key="7">
    <source>
        <dbReference type="Proteomes" id="UP001139502"/>
    </source>
</evidence>
<dbReference type="PANTHER" id="PTHR43685">
    <property type="entry name" value="GLYCOSYLTRANSFERASE"/>
    <property type="match status" value="1"/>
</dbReference>
<feature type="domain" description="Glycosyltransferase 2-like" evidence="5">
    <location>
        <begin position="20"/>
        <end position="128"/>
    </location>
</feature>
<dbReference type="CDD" id="cd04185">
    <property type="entry name" value="GT_2_like_b"/>
    <property type="match status" value="1"/>
</dbReference>
<evidence type="ECO:0000259" key="5">
    <source>
        <dbReference type="Pfam" id="PF00535"/>
    </source>
</evidence>
<dbReference type="RefSeq" id="WP_254166398.1">
    <property type="nucleotide sequence ID" value="NZ_JANAFB010000016.1"/>
</dbReference>
<proteinExistence type="inferred from homology"/>
<dbReference type="Gene3D" id="3.90.550.10">
    <property type="entry name" value="Spore Coat Polysaccharide Biosynthesis Protein SpsA, Chain A"/>
    <property type="match status" value="2"/>
</dbReference>
<evidence type="ECO:0000256" key="4">
    <source>
        <dbReference type="SAM" id="MobiDB-lite"/>
    </source>
</evidence>
<organism evidence="6 7">
    <name type="scientific">Rothia santali</name>
    <dbReference type="NCBI Taxonomy" id="2949643"/>
    <lineage>
        <taxon>Bacteria</taxon>
        <taxon>Bacillati</taxon>
        <taxon>Actinomycetota</taxon>
        <taxon>Actinomycetes</taxon>
        <taxon>Micrococcales</taxon>
        <taxon>Micrococcaceae</taxon>
        <taxon>Rothia</taxon>
    </lineage>
</organism>
<dbReference type="InterPro" id="IPR001173">
    <property type="entry name" value="Glyco_trans_2-like"/>
</dbReference>
<feature type="domain" description="Glycosyltransferase 2-like" evidence="5">
    <location>
        <begin position="345"/>
        <end position="513"/>
    </location>
</feature>
<dbReference type="EMBL" id="JANAFB010000016">
    <property type="protein sequence ID" value="MCP3425953.1"/>
    <property type="molecule type" value="Genomic_DNA"/>
</dbReference>
<evidence type="ECO:0000313" key="6">
    <source>
        <dbReference type="EMBL" id="MCP3425953.1"/>
    </source>
</evidence>
<dbReference type="AlphaFoldDB" id="A0A9X2HKJ0"/>
<evidence type="ECO:0000256" key="2">
    <source>
        <dbReference type="ARBA" id="ARBA00022676"/>
    </source>
</evidence>
<dbReference type="Pfam" id="PF00535">
    <property type="entry name" value="Glycos_transf_2"/>
    <property type="match status" value="2"/>
</dbReference>
<comment type="caution">
    <text evidence="6">The sequence shown here is derived from an EMBL/GenBank/DDBJ whole genome shotgun (WGS) entry which is preliminary data.</text>
</comment>
<dbReference type="InterPro" id="IPR050834">
    <property type="entry name" value="Glycosyltransf_2"/>
</dbReference>
<keyword evidence="7" id="KW-1185">Reference proteome</keyword>
<evidence type="ECO:0000256" key="1">
    <source>
        <dbReference type="ARBA" id="ARBA00006739"/>
    </source>
</evidence>
<dbReference type="GO" id="GO:0016757">
    <property type="term" value="F:glycosyltransferase activity"/>
    <property type="evidence" value="ECO:0007669"/>
    <property type="project" value="UniProtKB-KW"/>
</dbReference>
<keyword evidence="2 6" id="KW-0328">Glycosyltransferase</keyword>
<keyword evidence="3 6" id="KW-0808">Transferase</keyword>
<dbReference type="Proteomes" id="UP001139502">
    <property type="component" value="Unassembled WGS sequence"/>
</dbReference>
<dbReference type="EC" id="2.4.-.-" evidence="6"/>